<keyword evidence="2" id="KW-0812">Transmembrane</keyword>
<sequence>MLRMMADAQKKNCPHKIPITGSYCIPTKCLDMCKKQHGTTGSCSEEKGFCNCACKHAMGGKIDSTISEHDKALARKNNLTTSVLGRPPPMSSSATSSEASSTSQSPIPFSGNYYRKPSYMSLTQSIKAKKRRSTNILHLLVPKSLFEKKQSMPYNEDVNVKGCACSDPSCNKWSDLYPYAQMKKSLQLSFTFLIIFIILSQGMMADAQKKNCPHKIPITGSYCIPTKCLDMCKKQHGTTGSCSEEKGFCNCACKVLTKCYESSNGKLIALFLNMTKLSPGRTISQPEFWVDLLQCHHQLRVLRLHPHLSPQFPSHEEEDYYRKPSYMSLTQSIKAKKRRSTNILHLLVPKSLFEKKQSMPYNEDVNVKGCACSDPSCNKWSDLYPHAQVTRRNISNMELLVVVRKKKDFVTALRRSTNILHLLVPKSLFEKKQSMPYNEDVNVKGCACSDPSCNKWSDLYPHAQKQYMSYNGDVNVKGCAGSEWTDLYPPVQGTWRHMWAKENIVN</sequence>
<proteinExistence type="predicted"/>
<dbReference type="EMBL" id="JAGKQM010000007">
    <property type="protein sequence ID" value="KAH0919365.1"/>
    <property type="molecule type" value="Genomic_DNA"/>
</dbReference>
<keyword evidence="4" id="KW-1185">Reference proteome</keyword>
<reference evidence="3 4" key="1">
    <citation type="submission" date="2021-05" db="EMBL/GenBank/DDBJ databases">
        <title>Genome Assembly of Synthetic Allotetraploid Brassica napus Reveals Homoeologous Exchanges between Subgenomes.</title>
        <authorList>
            <person name="Davis J.T."/>
        </authorList>
    </citation>
    <scope>NUCLEOTIDE SEQUENCE [LARGE SCALE GENOMIC DNA]</scope>
    <source>
        <strain evidence="4">cv. Da-Ae</strain>
        <tissue evidence="3">Seedling</tissue>
    </source>
</reference>
<accession>A0ABQ8CQN8</accession>
<name>A0ABQ8CQN8_BRANA</name>
<evidence type="ECO:0000313" key="3">
    <source>
        <dbReference type="EMBL" id="KAH0919365.1"/>
    </source>
</evidence>
<comment type="caution">
    <text evidence="3">The sequence shown here is derived from an EMBL/GenBank/DDBJ whole genome shotgun (WGS) entry which is preliminary data.</text>
</comment>
<feature type="compositionally biased region" description="Low complexity" evidence="1">
    <location>
        <begin position="91"/>
        <end position="105"/>
    </location>
</feature>
<keyword evidence="2" id="KW-0472">Membrane</keyword>
<keyword evidence="2" id="KW-1133">Transmembrane helix</keyword>
<gene>
    <name evidence="3" type="ORF">HID58_027025</name>
</gene>
<organism evidence="3 4">
    <name type="scientific">Brassica napus</name>
    <name type="common">Rape</name>
    <dbReference type="NCBI Taxonomy" id="3708"/>
    <lineage>
        <taxon>Eukaryota</taxon>
        <taxon>Viridiplantae</taxon>
        <taxon>Streptophyta</taxon>
        <taxon>Embryophyta</taxon>
        <taxon>Tracheophyta</taxon>
        <taxon>Spermatophyta</taxon>
        <taxon>Magnoliopsida</taxon>
        <taxon>eudicotyledons</taxon>
        <taxon>Gunneridae</taxon>
        <taxon>Pentapetalae</taxon>
        <taxon>rosids</taxon>
        <taxon>malvids</taxon>
        <taxon>Brassicales</taxon>
        <taxon>Brassicaceae</taxon>
        <taxon>Brassiceae</taxon>
        <taxon>Brassica</taxon>
    </lineage>
</organism>
<evidence type="ECO:0000256" key="2">
    <source>
        <dbReference type="SAM" id="Phobius"/>
    </source>
</evidence>
<feature type="region of interest" description="Disordered" evidence="1">
    <location>
        <begin position="78"/>
        <end position="109"/>
    </location>
</feature>
<evidence type="ECO:0000313" key="4">
    <source>
        <dbReference type="Proteomes" id="UP000824890"/>
    </source>
</evidence>
<feature type="transmembrane region" description="Helical" evidence="2">
    <location>
        <begin position="186"/>
        <end position="204"/>
    </location>
</feature>
<protein>
    <submittedName>
        <fullName evidence="3">Uncharacterized protein</fullName>
    </submittedName>
</protein>
<evidence type="ECO:0000256" key="1">
    <source>
        <dbReference type="SAM" id="MobiDB-lite"/>
    </source>
</evidence>
<dbReference type="Proteomes" id="UP000824890">
    <property type="component" value="Unassembled WGS sequence"/>
</dbReference>